<dbReference type="AlphaFoldDB" id="B9XRN7"/>
<evidence type="ECO:0000313" key="2">
    <source>
        <dbReference type="Proteomes" id="UP000003688"/>
    </source>
</evidence>
<reference evidence="1 2" key="1">
    <citation type="journal article" date="2011" name="J. Bacteriol.">
        <title>Genome sequence of 'Pedosphaera parvula' Ellin514, an aerobic Verrucomicrobial isolate from pasture soil.</title>
        <authorList>
            <person name="Kant R."/>
            <person name="van Passel M.W."/>
            <person name="Sangwan P."/>
            <person name="Palva A."/>
            <person name="Lucas S."/>
            <person name="Copeland A."/>
            <person name="Lapidus A."/>
            <person name="Glavina Del Rio T."/>
            <person name="Dalin E."/>
            <person name="Tice H."/>
            <person name="Bruce D."/>
            <person name="Goodwin L."/>
            <person name="Pitluck S."/>
            <person name="Chertkov O."/>
            <person name="Larimer F.W."/>
            <person name="Land M.L."/>
            <person name="Hauser L."/>
            <person name="Brettin T.S."/>
            <person name="Detter J.C."/>
            <person name="Han S."/>
            <person name="de Vos W.M."/>
            <person name="Janssen P.H."/>
            <person name="Smidt H."/>
        </authorList>
    </citation>
    <scope>NUCLEOTIDE SEQUENCE [LARGE SCALE GENOMIC DNA]</scope>
    <source>
        <strain evidence="1 2">Ellin514</strain>
    </source>
</reference>
<accession>B9XRN7</accession>
<keyword evidence="2" id="KW-1185">Reference proteome</keyword>
<dbReference type="STRING" id="320771.Cflav_PD0439"/>
<evidence type="ECO:0000313" key="1">
    <source>
        <dbReference type="EMBL" id="EEF57508.1"/>
    </source>
</evidence>
<dbReference type="Proteomes" id="UP000003688">
    <property type="component" value="Unassembled WGS sequence"/>
</dbReference>
<protein>
    <submittedName>
        <fullName evidence="1">Uncharacterized protein</fullName>
    </submittedName>
</protein>
<organism evidence="1 2">
    <name type="scientific">Pedosphaera parvula (strain Ellin514)</name>
    <dbReference type="NCBI Taxonomy" id="320771"/>
    <lineage>
        <taxon>Bacteria</taxon>
        <taxon>Pseudomonadati</taxon>
        <taxon>Verrucomicrobiota</taxon>
        <taxon>Pedosphaerae</taxon>
        <taxon>Pedosphaerales</taxon>
        <taxon>Pedosphaeraceae</taxon>
        <taxon>Pedosphaera</taxon>
    </lineage>
</organism>
<proteinExistence type="predicted"/>
<sequence length="72" mass="8171">MPILQRSEVKRPFKEIGQVSALGGTYETQRNMYKAIREKARQVGADALIEAHYSDARVYPDLIAMAIVYADR</sequence>
<comment type="caution">
    <text evidence="1">The sequence shown here is derived from an EMBL/GenBank/DDBJ whole genome shotgun (WGS) entry which is preliminary data.</text>
</comment>
<dbReference type="EMBL" id="ABOX02000066">
    <property type="protein sequence ID" value="EEF57508.1"/>
    <property type="molecule type" value="Genomic_DNA"/>
</dbReference>
<dbReference type="RefSeq" id="WP_007418470.1">
    <property type="nucleotide sequence ID" value="NZ_ABOX02000066.1"/>
</dbReference>
<name>B9XRN7_PEDPL</name>
<gene>
    <name evidence="1" type="ORF">Cflav_PD0439</name>
</gene>